<keyword evidence="2 5" id="KW-0547">Nucleotide-binding</keyword>
<comment type="caution">
    <text evidence="6">The sequence shown here is derived from an EMBL/GenBank/DDBJ whole genome shotgun (WGS) entry which is preliminary data.</text>
</comment>
<dbReference type="Proteomes" id="UP000470772">
    <property type="component" value="Unassembled WGS sequence"/>
</dbReference>
<dbReference type="Pfam" id="PF02006">
    <property type="entry name" value="PPS_PS"/>
    <property type="match status" value="1"/>
</dbReference>
<dbReference type="InterPro" id="IPR002855">
    <property type="entry name" value="PPS/PS"/>
</dbReference>
<comment type="catalytic activity">
    <reaction evidence="5">
        <text>(R)-4-phosphopantoate + beta-alanine + ATP = (R)-4'-phosphopantothenate + AMP + diphosphate + H(+)</text>
        <dbReference type="Rhea" id="RHEA:27930"/>
        <dbReference type="ChEBI" id="CHEBI:10986"/>
        <dbReference type="ChEBI" id="CHEBI:15378"/>
        <dbReference type="ChEBI" id="CHEBI:30616"/>
        <dbReference type="ChEBI" id="CHEBI:33019"/>
        <dbReference type="ChEBI" id="CHEBI:57966"/>
        <dbReference type="ChEBI" id="CHEBI:61294"/>
        <dbReference type="ChEBI" id="CHEBI:456215"/>
        <dbReference type="EC" id="6.3.2.36"/>
    </reaction>
</comment>
<dbReference type="AlphaFoldDB" id="A0A6A9QIX8"/>
<protein>
    <recommendedName>
        <fullName evidence="5">4-phosphopantoate--beta-alanine ligase</fullName>
        <ecNumber evidence="5">6.3.2.36</ecNumber>
    </recommendedName>
    <alternativeName>
        <fullName evidence="5">Phosphopantothenate synthetase</fullName>
        <shortName evidence="5">PPS</shortName>
    </alternativeName>
</protein>
<feature type="binding site" evidence="5">
    <location>
        <begin position="194"/>
        <end position="196"/>
    </location>
    <ligand>
        <name>ATP</name>
        <dbReference type="ChEBI" id="CHEBI:30616"/>
    </ligand>
</feature>
<dbReference type="GO" id="GO:0016881">
    <property type="term" value="F:acid-amino acid ligase activity"/>
    <property type="evidence" value="ECO:0007669"/>
    <property type="project" value="UniProtKB-UniRule"/>
</dbReference>
<reference evidence="6 7" key="1">
    <citation type="submission" date="2019-10" db="EMBL/GenBank/DDBJ databases">
        <title>Sequencing and Assembly of Multiple Reported Metal-Biooxidizing Members of the Extremely Thermoacidophilic Archaeal Family Sulfolobaceae.</title>
        <authorList>
            <person name="Counts J.A."/>
            <person name="Kelly R.M."/>
        </authorList>
    </citation>
    <scope>NUCLEOTIDE SEQUENCE [LARGE SCALE GENOMIC DNA]</scope>
    <source>
        <strain evidence="6 7">DSM 6482</strain>
    </source>
</reference>
<organism evidence="6 7">
    <name type="scientific">Sulfuracidifex metallicus DSM 6482 = JCM 9184</name>
    <dbReference type="NCBI Taxonomy" id="523847"/>
    <lineage>
        <taxon>Archaea</taxon>
        <taxon>Thermoproteota</taxon>
        <taxon>Thermoprotei</taxon>
        <taxon>Sulfolobales</taxon>
        <taxon>Sulfolobaceae</taxon>
        <taxon>Sulfuracidifex</taxon>
    </lineage>
</organism>
<dbReference type="NCBIfam" id="NF041123">
    <property type="entry name" value="phpantohe_syn_Arch"/>
    <property type="match status" value="1"/>
</dbReference>
<evidence type="ECO:0000313" key="6">
    <source>
        <dbReference type="EMBL" id="MUN29237.1"/>
    </source>
</evidence>
<evidence type="ECO:0000313" key="7">
    <source>
        <dbReference type="Proteomes" id="UP000470772"/>
    </source>
</evidence>
<keyword evidence="3 5" id="KW-0067">ATP-binding</keyword>
<comment type="similarity">
    <text evidence="5">Belongs to the archaeal phosphopantothenate synthetase family.</text>
</comment>
<dbReference type="UniPathway" id="UPA00241"/>
<dbReference type="GO" id="GO:0015937">
    <property type="term" value="P:coenzyme A biosynthetic process"/>
    <property type="evidence" value="ECO:0007669"/>
    <property type="project" value="UniProtKB-UniRule"/>
</dbReference>
<accession>A0A6A9QIX8</accession>
<dbReference type="HAMAP" id="MF_02224">
    <property type="entry name" value="PPS"/>
    <property type="match status" value="1"/>
</dbReference>
<feature type="binding site" evidence="5">
    <location>
        <begin position="200"/>
        <end position="201"/>
    </location>
    <ligand>
        <name>ATP</name>
        <dbReference type="ChEBI" id="CHEBI:30616"/>
    </ligand>
</feature>
<dbReference type="PANTHER" id="PTHR40695:SF1">
    <property type="entry name" value="4-PHOSPHOPANTOATE--BETA-ALANINE LIGASE"/>
    <property type="match status" value="1"/>
</dbReference>
<dbReference type="InterPro" id="IPR038138">
    <property type="entry name" value="PPS/PS_sf"/>
</dbReference>
<evidence type="ECO:0000256" key="4">
    <source>
        <dbReference type="ARBA" id="ARBA00022993"/>
    </source>
</evidence>
<sequence>MDSSHDIKVWSIRNLIPSTHPRKDTLLVREKLVEQMETGAVVPQGLIAHGRGECFDYLLGERTNAFAERSIEAAAALLLLSSYPVISVNGNMAALAPKELVELSKEVHAPLEVNLFYRNEEREKKIGEILRDAGASEVLGVGIDASETIQELFSERRKVSSRGIYRADTVFLAMEDGDRTEALIKLGKKVIAVDLNPLSRTSMTASITIVDNFIRVVPKLTTRVKEMKNMSKDELQRIFQSFNNKDNLKESLKFISERMSQLALSL</sequence>
<dbReference type="Gene3D" id="3.40.50.12640">
    <property type="entry name" value="Phosphopantoate/pantothenate synthetase"/>
    <property type="match status" value="1"/>
</dbReference>
<dbReference type="NCBIfam" id="NF010324">
    <property type="entry name" value="PRK13761.1"/>
    <property type="match status" value="1"/>
</dbReference>
<evidence type="ECO:0000256" key="1">
    <source>
        <dbReference type="ARBA" id="ARBA00022598"/>
    </source>
</evidence>
<evidence type="ECO:0000256" key="2">
    <source>
        <dbReference type="ARBA" id="ARBA00022741"/>
    </source>
</evidence>
<proteinExistence type="inferred from homology"/>
<dbReference type="GO" id="GO:0005524">
    <property type="term" value="F:ATP binding"/>
    <property type="evidence" value="ECO:0007669"/>
    <property type="project" value="UniProtKB-KW"/>
</dbReference>
<dbReference type="PIRSF" id="PIRSF004853">
    <property type="entry name" value="UCP004853"/>
    <property type="match status" value="1"/>
</dbReference>
<gene>
    <name evidence="6" type="ORF">GC250_07275</name>
</gene>
<comment type="subunit">
    <text evidence="5">Homodimer.</text>
</comment>
<dbReference type="PANTHER" id="PTHR40695">
    <property type="entry name" value="4-PHOSPHOPANTOATE--BETA-ALANINE LIGASE"/>
    <property type="match status" value="1"/>
</dbReference>
<keyword evidence="1 5" id="KW-0436">Ligase</keyword>
<evidence type="ECO:0000256" key="5">
    <source>
        <dbReference type="HAMAP-Rule" id="MF_02224"/>
    </source>
</evidence>
<comment type="pathway">
    <text evidence="5">Cofactor biosynthesis; coenzyme A biosynthesis.</text>
</comment>
<keyword evidence="7" id="KW-1185">Reference proteome</keyword>
<feature type="binding site" evidence="5">
    <location>
        <position position="29"/>
    </location>
    <ligand>
        <name>ATP</name>
        <dbReference type="ChEBI" id="CHEBI:30616"/>
    </ligand>
</feature>
<dbReference type="EC" id="6.3.2.36" evidence="5"/>
<evidence type="ECO:0000256" key="3">
    <source>
        <dbReference type="ARBA" id="ARBA00022840"/>
    </source>
</evidence>
<keyword evidence="4 5" id="KW-0173">Coenzyme A biosynthesis</keyword>
<name>A0A6A9QIX8_SULME</name>
<dbReference type="EMBL" id="WGGD01000005">
    <property type="protein sequence ID" value="MUN29237.1"/>
    <property type="molecule type" value="Genomic_DNA"/>
</dbReference>
<comment type="function">
    <text evidence="5">Catalyzes the condensation of (R)-4-phosphopantoate and beta-alanine to 4'-phosphopantothenate in the CoA biosynthesis pathway.</text>
</comment>
<dbReference type="RefSeq" id="WP_338116978.1">
    <property type="nucleotide sequence ID" value="NZ_WGGD01000005.1"/>
</dbReference>
<feature type="binding site" evidence="5">
    <location>
        <position position="51"/>
    </location>
    <ligand>
        <name>ATP</name>
        <dbReference type="ChEBI" id="CHEBI:30616"/>
    </ligand>
</feature>
<comment type="caution">
    <text evidence="5">Lacks conserved residue(s) required for the propagation of feature annotation.</text>
</comment>